<evidence type="ECO:0000313" key="3">
    <source>
        <dbReference type="Proteomes" id="UP001476950"/>
    </source>
</evidence>
<comment type="caution">
    <text evidence="2">The sequence shown here is derived from an EMBL/GenBank/DDBJ whole genome shotgun (WGS) entry which is preliminary data.</text>
</comment>
<dbReference type="PROSITE" id="PS51186">
    <property type="entry name" value="GNAT"/>
    <property type="match status" value="1"/>
</dbReference>
<dbReference type="Pfam" id="PF13302">
    <property type="entry name" value="Acetyltransf_3"/>
    <property type="match status" value="1"/>
</dbReference>
<dbReference type="EMBL" id="JAMPLM010000084">
    <property type="protein sequence ID" value="MEP1062724.1"/>
    <property type="molecule type" value="Genomic_DNA"/>
</dbReference>
<gene>
    <name evidence="2" type="ORF">NDI38_30580</name>
</gene>
<keyword evidence="3" id="KW-1185">Reference proteome</keyword>
<name>A0ABV0KU04_9CYAN</name>
<reference evidence="2 3" key="1">
    <citation type="submission" date="2022-04" db="EMBL/GenBank/DDBJ databases">
        <title>Positive selection, recombination, and allopatry shape intraspecific diversity of widespread and dominant cyanobacteria.</title>
        <authorList>
            <person name="Wei J."/>
            <person name="Shu W."/>
            <person name="Hu C."/>
        </authorList>
    </citation>
    <scope>NUCLEOTIDE SEQUENCE [LARGE SCALE GENOMIC DNA]</scope>
    <source>
        <strain evidence="2 3">AS-A4</strain>
    </source>
</reference>
<accession>A0ABV0KU04</accession>
<dbReference type="InterPro" id="IPR051531">
    <property type="entry name" value="N-acetyltransferase"/>
</dbReference>
<protein>
    <submittedName>
        <fullName evidence="2">GNAT family N-acetyltransferase</fullName>
    </submittedName>
</protein>
<dbReference type="Gene3D" id="3.40.630.30">
    <property type="match status" value="1"/>
</dbReference>
<dbReference type="SUPFAM" id="SSF55729">
    <property type="entry name" value="Acyl-CoA N-acyltransferases (Nat)"/>
    <property type="match status" value="1"/>
</dbReference>
<sequence length="175" mass="20150">MDNDRNRRIPNMLCGNRIVLKPLSQADLDLADRMNQDSETMKFVGGLGTPRSRVEEFIQKQQEQFLCRGWGWMVIESQQGEKLGFVFLQPCSRLSEIELGYRICRDYWGQGYATESAQLLLSHGLKELHFNPIVAAVDPLNIASERVLQRIGMQYWKDVDWETTPSGFARCYKAS</sequence>
<proteinExistence type="predicted"/>
<dbReference type="InterPro" id="IPR000182">
    <property type="entry name" value="GNAT_dom"/>
</dbReference>
<organism evidence="2 3">
    <name type="scientific">Stenomitos frigidus AS-A4</name>
    <dbReference type="NCBI Taxonomy" id="2933935"/>
    <lineage>
        <taxon>Bacteria</taxon>
        <taxon>Bacillati</taxon>
        <taxon>Cyanobacteriota</taxon>
        <taxon>Cyanophyceae</taxon>
        <taxon>Leptolyngbyales</taxon>
        <taxon>Leptolyngbyaceae</taxon>
        <taxon>Stenomitos</taxon>
    </lineage>
</organism>
<evidence type="ECO:0000313" key="2">
    <source>
        <dbReference type="EMBL" id="MEP1062724.1"/>
    </source>
</evidence>
<dbReference type="RefSeq" id="WP_190452818.1">
    <property type="nucleotide sequence ID" value="NZ_JAMPLM010000084.1"/>
</dbReference>
<dbReference type="PANTHER" id="PTHR43792:SF1">
    <property type="entry name" value="N-ACETYLTRANSFERASE DOMAIN-CONTAINING PROTEIN"/>
    <property type="match status" value="1"/>
</dbReference>
<dbReference type="Proteomes" id="UP001476950">
    <property type="component" value="Unassembled WGS sequence"/>
</dbReference>
<feature type="domain" description="N-acetyltransferase" evidence="1">
    <location>
        <begin position="18"/>
        <end position="175"/>
    </location>
</feature>
<dbReference type="InterPro" id="IPR016181">
    <property type="entry name" value="Acyl_CoA_acyltransferase"/>
</dbReference>
<dbReference type="PANTHER" id="PTHR43792">
    <property type="entry name" value="GNAT FAMILY, PUTATIVE (AFU_ORTHOLOGUE AFUA_3G00765)-RELATED-RELATED"/>
    <property type="match status" value="1"/>
</dbReference>
<evidence type="ECO:0000259" key="1">
    <source>
        <dbReference type="PROSITE" id="PS51186"/>
    </source>
</evidence>